<keyword evidence="3 6" id="KW-0489">Methyltransferase</keyword>
<dbReference type="PIRSF" id="PIRSF005917">
    <property type="entry name" value="MTase_YraL"/>
    <property type="match status" value="1"/>
</dbReference>
<keyword evidence="4 6" id="KW-0808">Transferase</keyword>
<evidence type="ECO:0000256" key="3">
    <source>
        <dbReference type="ARBA" id="ARBA00022603"/>
    </source>
</evidence>
<dbReference type="InterPro" id="IPR008189">
    <property type="entry name" value="rRNA_ssu_MeTfrase_I"/>
</dbReference>
<dbReference type="FunFam" id="3.30.950.10:FF:000002">
    <property type="entry name" value="Ribosomal RNA small subunit methyltransferase I"/>
    <property type="match status" value="1"/>
</dbReference>
<dbReference type="InterPro" id="IPR035996">
    <property type="entry name" value="4pyrrol_Methylase_sf"/>
</dbReference>
<dbReference type="PANTHER" id="PTHR46111:SF1">
    <property type="entry name" value="RIBOSOMAL RNA SMALL SUBUNIT METHYLTRANSFERASE I"/>
    <property type="match status" value="1"/>
</dbReference>
<dbReference type="AlphaFoldDB" id="A0A1F7VFT2"/>
<dbReference type="GO" id="GO:0005737">
    <property type="term" value="C:cytoplasm"/>
    <property type="evidence" value="ECO:0007669"/>
    <property type="project" value="UniProtKB-SubCell"/>
</dbReference>
<evidence type="ECO:0000313" key="9">
    <source>
        <dbReference type="Proteomes" id="UP000176678"/>
    </source>
</evidence>
<evidence type="ECO:0000313" key="8">
    <source>
        <dbReference type="EMBL" id="OGL89355.1"/>
    </source>
</evidence>
<dbReference type="InterPro" id="IPR000878">
    <property type="entry name" value="4pyrrol_Mease"/>
</dbReference>
<sequence length="219" mass="23831">MASLFIVATPIGNLGDITLRALETLKQVDTIVAEDTRHTRKLLAHFDIHKPLISCEEHATEAAMRKVIALLDEGKNLAYVTDAGTPAVSDPGSRLVAKAVAAGHTIVTVPGPSAVTAALSVSGFPADNFVFLGFLPDKKGREAFLKKVAGAKQTAVFFESTHRIGRLLEELEQLVPPNRHLIIARELTKQFETIYRGTIKDIKEQLKETRGEFTIVIAP</sequence>
<keyword evidence="1 6" id="KW-0963">Cytoplasm</keyword>
<keyword evidence="2 6" id="KW-0698">rRNA processing</keyword>
<dbReference type="Proteomes" id="UP000176678">
    <property type="component" value="Unassembled WGS sequence"/>
</dbReference>
<evidence type="ECO:0000256" key="5">
    <source>
        <dbReference type="ARBA" id="ARBA00022691"/>
    </source>
</evidence>
<dbReference type="Pfam" id="PF00590">
    <property type="entry name" value="TP_methylase"/>
    <property type="match status" value="1"/>
</dbReference>
<dbReference type="Gene3D" id="3.40.1010.10">
    <property type="entry name" value="Cobalt-precorrin-4 Transmethylase, Domain 1"/>
    <property type="match status" value="1"/>
</dbReference>
<name>A0A1F7VFT2_9BACT</name>
<dbReference type="InterPro" id="IPR014776">
    <property type="entry name" value="4pyrrole_Mease_sub2"/>
</dbReference>
<protein>
    <recommendedName>
        <fullName evidence="6">Ribosomal RNA small subunit methyltransferase I</fullName>
        <ecNumber evidence="6">2.1.1.198</ecNumber>
    </recommendedName>
    <alternativeName>
        <fullName evidence="6">16S rRNA 2'-O-ribose C1402 methyltransferase</fullName>
    </alternativeName>
    <alternativeName>
        <fullName evidence="6">rRNA (cytidine-2'-O-)-methyltransferase RsmI</fullName>
    </alternativeName>
</protein>
<dbReference type="InterPro" id="IPR014777">
    <property type="entry name" value="4pyrrole_Mease_sub1"/>
</dbReference>
<comment type="subcellular location">
    <subcellularLocation>
        <location evidence="6">Cytoplasm</location>
    </subcellularLocation>
</comment>
<dbReference type="HAMAP" id="MF_01877">
    <property type="entry name" value="16SrRNA_methyltr_I"/>
    <property type="match status" value="1"/>
</dbReference>
<dbReference type="Gene3D" id="3.30.950.10">
    <property type="entry name" value="Methyltransferase, Cobalt-precorrin-4 Transmethylase, Domain 2"/>
    <property type="match status" value="1"/>
</dbReference>
<evidence type="ECO:0000256" key="2">
    <source>
        <dbReference type="ARBA" id="ARBA00022552"/>
    </source>
</evidence>
<dbReference type="FunFam" id="3.40.1010.10:FF:000007">
    <property type="entry name" value="Ribosomal RNA small subunit methyltransferase I"/>
    <property type="match status" value="1"/>
</dbReference>
<proteinExistence type="inferred from homology"/>
<gene>
    <name evidence="6" type="primary">rsmI</name>
    <name evidence="8" type="ORF">A3H75_02185</name>
</gene>
<evidence type="ECO:0000256" key="4">
    <source>
        <dbReference type="ARBA" id="ARBA00022679"/>
    </source>
</evidence>
<comment type="similarity">
    <text evidence="6">Belongs to the methyltransferase superfamily. RsmI family.</text>
</comment>
<dbReference type="SUPFAM" id="SSF53790">
    <property type="entry name" value="Tetrapyrrole methylase"/>
    <property type="match status" value="1"/>
</dbReference>
<dbReference type="EC" id="2.1.1.198" evidence="6"/>
<comment type="catalytic activity">
    <reaction evidence="6">
        <text>cytidine(1402) in 16S rRNA + S-adenosyl-L-methionine = 2'-O-methylcytidine(1402) in 16S rRNA + S-adenosyl-L-homocysteine + H(+)</text>
        <dbReference type="Rhea" id="RHEA:42924"/>
        <dbReference type="Rhea" id="RHEA-COMP:10285"/>
        <dbReference type="Rhea" id="RHEA-COMP:10286"/>
        <dbReference type="ChEBI" id="CHEBI:15378"/>
        <dbReference type="ChEBI" id="CHEBI:57856"/>
        <dbReference type="ChEBI" id="CHEBI:59789"/>
        <dbReference type="ChEBI" id="CHEBI:74495"/>
        <dbReference type="ChEBI" id="CHEBI:82748"/>
        <dbReference type="EC" id="2.1.1.198"/>
    </reaction>
</comment>
<dbReference type="PANTHER" id="PTHR46111">
    <property type="entry name" value="RIBOSOMAL RNA SMALL SUBUNIT METHYLTRANSFERASE I"/>
    <property type="match status" value="1"/>
</dbReference>
<comment type="function">
    <text evidence="6">Catalyzes the 2'-O-methylation of the ribose of cytidine 1402 (C1402) in 16S rRNA.</text>
</comment>
<reference evidence="8 9" key="1">
    <citation type="journal article" date="2016" name="Nat. Commun.">
        <title>Thousands of microbial genomes shed light on interconnected biogeochemical processes in an aquifer system.</title>
        <authorList>
            <person name="Anantharaman K."/>
            <person name="Brown C.T."/>
            <person name="Hug L.A."/>
            <person name="Sharon I."/>
            <person name="Castelle C.J."/>
            <person name="Probst A.J."/>
            <person name="Thomas B.C."/>
            <person name="Singh A."/>
            <person name="Wilkins M.J."/>
            <person name="Karaoz U."/>
            <person name="Brodie E.L."/>
            <person name="Williams K.H."/>
            <person name="Hubbard S.S."/>
            <person name="Banfield J.F."/>
        </authorList>
    </citation>
    <scope>NUCLEOTIDE SEQUENCE [LARGE SCALE GENOMIC DNA]</scope>
</reference>
<evidence type="ECO:0000259" key="7">
    <source>
        <dbReference type="Pfam" id="PF00590"/>
    </source>
</evidence>
<evidence type="ECO:0000256" key="6">
    <source>
        <dbReference type="HAMAP-Rule" id="MF_01877"/>
    </source>
</evidence>
<accession>A0A1F7VFT2</accession>
<organism evidence="8 9">
    <name type="scientific">Candidatus Uhrbacteria bacterium RIFCSPLOWO2_02_FULL_51_9</name>
    <dbReference type="NCBI Taxonomy" id="1802410"/>
    <lineage>
        <taxon>Bacteria</taxon>
        <taxon>Candidatus Uhriibacteriota</taxon>
    </lineage>
</organism>
<keyword evidence="5 6" id="KW-0949">S-adenosyl-L-methionine</keyword>
<evidence type="ECO:0000256" key="1">
    <source>
        <dbReference type="ARBA" id="ARBA00022490"/>
    </source>
</evidence>
<dbReference type="EMBL" id="MGES01000006">
    <property type="protein sequence ID" value="OGL89355.1"/>
    <property type="molecule type" value="Genomic_DNA"/>
</dbReference>
<comment type="caution">
    <text evidence="8">The sequence shown here is derived from an EMBL/GenBank/DDBJ whole genome shotgun (WGS) entry which is preliminary data.</text>
</comment>
<dbReference type="STRING" id="1802410.A3H75_02185"/>
<feature type="domain" description="Tetrapyrrole methylase" evidence="7">
    <location>
        <begin position="4"/>
        <end position="202"/>
    </location>
</feature>
<dbReference type="NCBIfam" id="TIGR00096">
    <property type="entry name" value="16S rRNA (cytidine(1402)-2'-O)-methyltransferase"/>
    <property type="match status" value="1"/>
</dbReference>
<dbReference type="CDD" id="cd11648">
    <property type="entry name" value="RsmI"/>
    <property type="match status" value="1"/>
</dbReference>
<dbReference type="GO" id="GO:0070677">
    <property type="term" value="F:rRNA (cytosine-2'-O-)-methyltransferase activity"/>
    <property type="evidence" value="ECO:0007669"/>
    <property type="project" value="UniProtKB-UniRule"/>
</dbReference>